<gene>
    <name evidence="2" type="ORF">RTCCBAU85039_1097</name>
    <name evidence="3" type="ORF">SAMN05216228_1002276</name>
</gene>
<keyword evidence="2" id="KW-0378">Hydrolase</keyword>
<name>A0A1H8E2B3_9HYPH</name>
<dbReference type="Proteomes" id="UP000183063">
    <property type="component" value="Unassembled WGS sequence"/>
</dbReference>
<dbReference type="Proteomes" id="UP000198939">
    <property type="component" value="Unassembled WGS sequence"/>
</dbReference>
<evidence type="ECO:0000313" key="5">
    <source>
        <dbReference type="Proteomes" id="UP000198939"/>
    </source>
</evidence>
<reference evidence="2" key="1">
    <citation type="submission" date="2016-10" db="EMBL/GenBank/DDBJ databases">
        <authorList>
            <person name="de Groot N.N."/>
        </authorList>
    </citation>
    <scope>NUCLEOTIDE SEQUENCE [LARGE SCALE GENOMIC DNA]</scope>
    <source>
        <strain evidence="2">CCBAU85039</strain>
    </source>
</reference>
<dbReference type="STRING" id="501024.RTCCBAU85039_1097"/>
<evidence type="ECO:0000259" key="1">
    <source>
        <dbReference type="Pfam" id="PF01738"/>
    </source>
</evidence>
<dbReference type="SUPFAM" id="SSF53474">
    <property type="entry name" value="alpha/beta-Hydrolases"/>
    <property type="match status" value="1"/>
</dbReference>
<evidence type="ECO:0000313" key="2">
    <source>
        <dbReference type="EMBL" id="SEH54978.1"/>
    </source>
</evidence>
<dbReference type="InterPro" id="IPR029058">
    <property type="entry name" value="AB_hydrolase_fold"/>
</dbReference>
<dbReference type="EMBL" id="FOCV01000002">
    <property type="protein sequence ID" value="SEN13576.1"/>
    <property type="molecule type" value="Genomic_DNA"/>
</dbReference>
<dbReference type="GO" id="GO:0016787">
    <property type="term" value="F:hydrolase activity"/>
    <property type="evidence" value="ECO:0007669"/>
    <property type="project" value="UniProtKB-KW"/>
</dbReference>
<accession>A0A1H8E2B3</accession>
<dbReference type="Pfam" id="PF01738">
    <property type="entry name" value="DLH"/>
    <property type="match status" value="1"/>
</dbReference>
<feature type="domain" description="Dienelactone hydrolase" evidence="1">
    <location>
        <begin position="4"/>
        <end position="189"/>
    </location>
</feature>
<reference evidence="4" key="2">
    <citation type="submission" date="2016-10" db="EMBL/GenBank/DDBJ databases">
        <authorList>
            <person name="Wibberg D."/>
        </authorList>
    </citation>
    <scope>NUCLEOTIDE SEQUENCE [LARGE SCALE GENOMIC DNA]</scope>
</reference>
<dbReference type="RefSeq" id="WP_072371718.1">
    <property type="nucleotide sequence ID" value="NZ_FNXB01000004.1"/>
</dbReference>
<proteinExistence type="predicted"/>
<organism evidence="2 4">
    <name type="scientific">Rhizobium tibeticum</name>
    <dbReference type="NCBI Taxonomy" id="501024"/>
    <lineage>
        <taxon>Bacteria</taxon>
        <taxon>Pseudomonadati</taxon>
        <taxon>Pseudomonadota</taxon>
        <taxon>Alphaproteobacteria</taxon>
        <taxon>Hyphomicrobiales</taxon>
        <taxon>Rhizobiaceae</taxon>
        <taxon>Rhizobium/Agrobacterium group</taxon>
        <taxon>Rhizobium</taxon>
    </lineage>
</organism>
<dbReference type="EMBL" id="FNXB01000004">
    <property type="protein sequence ID" value="SEH54978.1"/>
    <property type="molecule type" value="Genomic_DNA"/>
</dbReference>
<protein>
    <submittedName>
        <fullName evidence="2 3">Dienelactone hydrolase</fullName>
    </submittedName>
</protein>
<dbReference type="AlphaFoldDB" id="A0A1H8E2B3"/>
<dbReference type="Gene3D" id="3.40.50.1820">
    <property type="entry name" value="alpha/beta hydrolase"/>
    <property type="match status" value="1"/>
</dbReference>
<keyword evidence="5" id="KW-1185">Reference proteome</keyword>
<dbReference type="InterPro" id="IPR002925">
    <property type="entry name" value="Dienelactn_hydro"/>
</dbReference>
<evidence type="ECO:0000313" key="3">
    <source>
        <dbReference type="EMBL" id="SEN13576.1"/>
    </source>
</evidence>
<sequence length="191" mass="20323">MAEVVLFHHAQGLTQGVVALAADLRAGGHVVHTPDLFAGRTFDTLAQGVQHAQEIGFGEIVQRGARAVDGLMTELVYVGLSLGVLPAQYLAQTRSGARGAIFLHACLPRSEFGSGWPEGLPAQIHAMDADPFFVGDGDIESAQALVDESADVRLFLYPGDSHLFSDRSLAAYDPAAAAVLERRLLDFLADQ</sequence>
<evidence type="ECO:0000313" key="4">
    <source>
        <dbReference type="Proteomes" id="UP000183063"/>
    </source>
</evidence>
<reference evidence="3 5" key="3">
    <citation type="submission" date="2016-10" db="EMBL/GenBank/DDBJ databases">
        <authorList>
            <person name="Varghese N."/>
            <person name="Submissions S."/>
        </authorList>
    </citation>
    <scope>NUCLEOTIDE SEQUENCE [LARGE SCALE GENOMIC DNA]</scope>
    <source>
        <strain evidence="3 5">CGMCC 1.7071</strain>
    </source>
</reference>
<dbReference type="OrthoDB" id="2834584at2"/>